<sequence length="75" mass="8706">MEVMVVTKEEKDKTVPVWQRALLTLEEAGAYTGIGVNKLREMSDDDSCEYVVWVGNRRMFKRIKLDEYLSNAYSV</sequence>
<dbReference type="Pfam" id="PF09035">
    <property type="entry name" value="Tn916-Xis"/>
    <property type="match status" value="1"/>
</dbReference>
<dbReference type="EMBL" id="FQZY01000029">
    <property type="protein sequence ID" value="SHK10411.1"/>
    <property type="molecule type" value="Genomic_DNA"/>
</dbReference>
<dbReference type="InterPro" id="IPR015122">
    <property type="entry name" value="Tn916-Xis"/>
</dbReference>
<proteinExistence type="predicted"/>
<dbReference type="InterPro" id="IPR038148">
    <property type="entry name" value="Tn1545/Tn916_Xis"/>
</dbReference>
<dbReference type="Proteomes" id="UP000184301">
    <property type="component" value="Unassembled WGS sequence"/>
</dbReference>
<organism evidence="1 2">
    <name type="scientific">Hespellia stercorisuis DSM 15480</name>
    <dbReference type="NCBI Taxonomy" id="1121950"/>
    <lineage>
        <taxon>Bacteria</taxon>
        <taxon>Bacillati</taxon>
        <taxon>Bacillota</taxon>
        <taxon>Clostridia</taxon>
        <taxon>Lachnospirales</taxon>
        <taxon>Lachnospiraceae</taxon>
        <taxon>Hespellia</taxon>
    </lineage>
</organism>
<accession>A0A1M6PRA2</accession>
<gene>
    <name evidence="1" type="ORF">SAMN02745243_02203</name>
</gene>
<evidence type="ECO:0000313" key="2">
    <source>
        <dbReference type="Proteomes" id="UP000184301"/>
    </source>
</evidence>
<dbReference type="AlphaFoldDB" id="A0A1M6PRA2"/>
<evidence type="ECO:0000313" key="1">
    <source>
        <dbReference type="EMBL" id="SHK10411.1"/>
    </source>
</evidence>
<name>A0A1M6PRA2_9FIRM</name>
<protein>
    <submittedName>
        <fullName evidence="1">Transposon Tn916 excisionase</fullName>
    </submittedName>
</protein>
<reference evidence="1 2" key="1">
    <citation type="submission" date="2016-11" db="EMBL/GenBank/DDBJ databases">
        <authorList>
            <person name="Jaros S."/>
            <person name="Januszkiewicz K."/>
            <person name="Wedrychowicz H."/>
        </authorList>
    </citation>
    <scope>NUCLEOTIDE SEQUENCE [LARGE SCALE GENOMIC DNA]</scope>
    <source>
        <strain evidence="1 2">DSM 15480</strain>
    </source>
</reference>
<keyword evidence="2" id="KW-1185">Reference proteome</keyword>
<dbReference type="Gene3D" id="3.90.105.50">
    <property type="match status" value="1"/>
</dbReference>
<dbReference type="STRING" id="1121950.SAMN02745243_02203"/>